<name>A0AAD5UPR8_9APHY</name>
<keyword evidence="2" id="KW-0472">Membrane</keyword>
<feature type="domain" description="DUF6535" evidence="3">
    <location>
        <begin position="152"/>
        <end position="330"/>
    </location>
</feature>
<dbReference type="Pfam" id="PF20153">
    <property type="entry name" value="DUF6535"/>
    <property type="match status" value="1"/>
</dbReference>
<sequence length="803" mass="90846">MHSGRSGSARRRKKVRSVSSGWSIHLTERSEAEVPPNDEGHQIHGVEVETQGPVGDSSVPSMPAYGSIPASLNDVNSSLQTMISLLREHLSRSGKDPVTQQGNQNDDSGHGLVDKDKAVEEEEEILEAERFCREKEKKYPEVSLKPEETDAWPELSDTLRKHDEDQVKAHNENIETLLVLSGLFSAVVATLIVEALNRLQQDPADTTAQLLRQISMQLNSLSINSGFINSTYMPPPPPPFSPVPYSLLVAILWSISLVLSLVTASLGMLVKQWLREFLAKSNVSPEQCCQVRQFRIPGLRKYKVTEIAGFLPIILQIALVLFFIGLILFIRPIHTSVANLISVFVGIWLSFIVVTTLLPLFSPSCPYKTPVLKSIFFHTRTRMGKIYEWARGSVIGSRFRFLPDRLFVEESTEDMSIETKLEVLKETYETFRDTKSWDIITRCVDLNLPSTSLWMLSLFIEGMHGSEVTSSSWFGDLFDQAQLRLLLKSMVACLRKTFILALRETDSTWLTHKEAVAVITLQNLYLCFPPDGDVDRALHAMSRQLKDTDCFSIPHDPGFTSSYILLNSGIPSRGLPKTINNDQMSKVINYATQALDSGSGNGAEFKCNDSQPHLMEICRTSFLCAGRATEVGRYWLAREFSQLTDRLVESLQPISHHKRGGSLFDDFRAQCALDMAMRLHKKVPGIVDKSLFQALHDCSTNMFKASVKFWGWYKNGDIKRRSDTPTPDDAPGNVLDADWKKLLDKKEEYVGVQLREDGDYGNDWYDDNLQNSCKQRIEFMWSQFSYRRDFREIRREFEVGSST</sequence>
<keyword evidence="2" id="KW-0812">Transmembrane</keyword>
<evidence type="ECO:0000256" key="2">
    <source>
        <dbReference type="SAM" id="Phobius"/>
    </source>
</evidence>
<feature type="region of interest" description="Disordered" evidence="1">
    <location>
        <begin position="91"/>
        <end position="115"/>
    </location>
</feature>
<dbReference type="AlphaFoldDB" id="A0AAD5UPR8"/>
<protein>
    <recommendedName>
        <fullName evidence="3">DUF6535 domain-containing protein</fullName>
    </recommendedName>
</protein>
<feature type="transmembrane region" description="Helical" evidence="2">
    <location>
        <begin position="336"/>
        <end position="361"/>
    </location>
</feature>
<dbReference type="Proteomes" id="UP001212997">
    <property type="component" value="Unassembled WGS sequence"/>
</dbReference>
<reference evidence="4" key="1">
    <citation type="submission" date="2022-07" db="EMBL/GenBank/DDBJ databases">
        <title>Genome Sequence of Physisporinus lineatus.</title>
        <authorList>
            <person name="Buettner E."/>
        </authorList>
    </citation>
    <scope>NUCLEOTIDE SEQUENCE</scope>
    <source>
        <strain evidence="4">VT162</strain>
    </source>
</reference>
<evidence type="ECO:0000256" key="1">
    <source>
        <dbReference type="SAM" id="MobiDB-lite"/>
    </source>
</evidence>
<evidence type="ECO:0000313" key="5">
    <source>
        <dbReference type="Proteomes" id="UP001212997"/>
    </source>
</evidence>
<feature type="compositionally biased region" description="Basic and acidic residues" evidence="1">
    <location>
        <begin position="26"/>
        <end position="41"/>
    </location>
</feature>
<dbReference type="InterPro" id="IPR045338">
    <property type="entry name" value="DUF6535"/>
</dbReference>
<organism evidence="4 5">
    <name type="scientific">Meripilus lineatus</name>
    <dbReference type="NCBI Taxonomy" id="2056292"/>
    <lineage>
        <taxon>Eukaryota</taxon>
        <taxon>Fungi</taxon>
        <taxon>Dikarya</taxon>
        <taxon>Basidiomycota</taxon>
        <taxon>Agaricomycotina</taxon>
        <taxon>Agaricomycetes</taxon>
        <taxon>Polyporales</taxon>
        <taxon>Meripilaceae</taxon>
        <taxon>Meripilus</taxon>
    </lineage>
</organism>
<feature type="transmembrane region" description="Helical" evidence="2">
    <location>
        <begin position="307"/>
        <end position="330"/>
    </location>
</feature>
<dbReference type="EMBL" id="JANAWD010001136">
    <property type="protein sequence ID" value="KAJ3474160.1"/>
    <property type="molecule type" value="Genomic_DNA"/>
</dbReference>
<feature type="region of interest" description="Disordered" evidence="1">
    <location>
        <begin position="1"/>
        <end position="41"/>
    </location>
</feature>
<keyword evidence="2" id="KW-1133">Transmembrane helix</keyword>
<keyword evidence="5" id="KW-1185">Reference proteome</keyword>
<evidence type="ECO:0000313" key="4">
    <source>
        <dbReference type="EMBL" id="KAJ3474160.1"/>
    </source>
</evidence>
<evidence type="ECO:0000259" key="3">
    <source>
        <dbReference type="Pfam" id="PF20153"/>
    </source>
</evidence>
<proteinExistence type="predicted"/>
<gene>
    <name evidence="4" type="ORF">NLI96_g12618</name>
</gene>
<accession>A0AAD5UPR8</accession>
<comment type="caution">
    <text evidence="4">The sequence shown here is derived from an EMBL/GenBank/DDBJ whole genome shotgun (WGS) entry which is preliminary data.</text>
</comment>
<feature type="transmembrane region" description="Helical" evidence="2">
    <location>
        <begin position="245"/>
        <end position="270"/>
    </location>
</feature>